<sequence>MSKLVKLKKGFDIKLAGKAEKQIEAFQPAQTFAIKPTDFVGMQRPKVLVNEGDTVKSGTPILFDKKLDKVLYAAPVSGEIVEIKRGEKRRLLEIKILADKEISYEEFDKFSESDIKSISKEAAVDQLLKGGVWPQIIQRPYGIVANPEDEPKAIFISGFDSHPLAPDYGMLLKGQEKYFQAGIDVLKRLTPGTVHLNLDAQSEVLSVYSDLKNVQVNKFSGPHPAGNVGIQIHHLDPIGKTDIAWTINPYGVAQIGKLFLEGVYDASKVIAVTGSEAKKAAYANTYLGACVDKFVAENTNSSNFRVVSGNVLTGERINHDGYVGYYDHQITLLPEGDYYEFLGWAKPTTDKLSFHRALGLFSFLSPNKEFVLDTNKRGEERAFVQTGVFEKVTPMDILPVYLLKAIMAEDFDEMEELGIYEIVEEDLALCEFIDVSKHPVQEIVRKGIELIQYS</sequence>
<dbReference type="InterPro" id="IPR022615">
    <property type="entry name" value="NqrA_C_domain"/>
</dbReference>
<evidence type="ECO:0000256" key="8">
    <source>
        <dbReference type="HAMAP-Rule" id="MF_00425"/>
    </source>
</evidence>
<dbReference type="InterPro" id="IPR056147">
    <property type="entry name" value="NQRA_N"/>
</dbReference>
<dbReference type="NCBIfam" id="NF003761">
    <property type="entry name" value="PRK05352.1-4"/>
    <property type="match status" value="1"/>
</dbReference>
<evidence type="ECO:0000256" key="1">
    <source>
        <dbReference type="ARBA" id="ARBA00022448"/>
    </source>
</evidence>
<dbReference type="NCBIfam" id="TIGR01936">
    <property type="entry name" value="nqrA"/>
    <property type="match status" value="1"/>
</dbReference>
<dbReference type="InterPro" id="IPR008703">
    <property type="entry name" value="NqrA"/>
</dbReference>
<organism evidence="12 13">
    <name type="scientific">Echinicola jeungdonensis</name>
    <dbReference type="NCBI Taxonomy" id="709343"/>
    <lineage>
        <taxon>Bacteria</taxon>
        <taxon>Pseudomonadati</taxon>
        <taxon>Bacteroidota</taxon>
        <taxon>Cytophagia</taxon>
        <taxon>Cytophagales</taxon>
        <taxon>Cyclobacteriaceae</taxon>
        <taxon>Echinicola</taxon>
    </lineage>
</organism>
<evidence type="ECO:0000256" key="6">
    <source>
        <dbReference type="ARBA" id="ARBA00023075"/>
    </source>
</evidence>
<evidence type="ECO:0000313" key="13">
    <source>
        <dbReference type="Proteomes" id="UP001589654"/>
    </source>
</evidence>
<dbReference type="Pfam" id="PF24836">
    <property type="entry name" value="NQRA_2nd"/>
    <property type="match status" value="1"/>
</dbReference>
<keyword evidence="5 8" id="KW-0406">Ion transport</keyword>
<keyword evidence="3 8" id="KW-0520">NAD</keyword>
<dbReference type="PANTHER" id="PTHR37839">
    <property type="entry name" value="NA(+)-TRANSLOCATING NADH-QUINONE REDUCTASE SUBUNIT A"/>
    <property type="match status" value="1"/>
</dbReference>
<dbReference type="EMBL" id="JBHMEW010000064">
    <property type="protein sequence ID" value="MFB9212846.1"/>
    <property type="molecule type" value="Genomic_DNA"/>
</dbReference>
<comment type="catalytic activity">
    <reaction evidence="8">
        <text>a ubiquinone + n Na(+)(in) + NADH + H(+) = a ubiquinol + n Na(+)(out) + NAD(+)</text>
        <dbReference type="Rhea" id="RHEA:47748"/>
        <dbReference type="Rhea" id="RHEA-COMP:9565"/>
        <dbReference type="Rhea" id="RHEA-COMP:9566"/>
        <dbReference type="ChEBI" id="CHEBI:15378"/>
        <dbReference type="ChEBI" id="CHEBI:16389"/>
        <dbReference type="ChEBI" id="CHEBI:17976"/>
        <dbReference type="ChEBI" id="CHEBI:29101"/>
        <dbReference type="ChEBI" id="CHEBI:57540"/>
        <dbReference type="ChEBI" id="CHEBI:57945"/>
        <dbReference type="EC" id="7.2.1.1"/>
    </reaction>
</comment>
<feature type="domain" description="NqrA second alpha/beta" evidence="11">
    <location>
        <begin position="119"/>
        <end position="263"/>
    </location>
</feature>
<dbReference type="Pfam" id="PF05896">
    <property type="entry name" value="NQRA_N"/>
    <property type="match status" value="1"/>
</dbReference>
<protein>
    <recommendedName>
        <fullName evidence="8">Na(+)-translocating NADH-quinone reductase subunit A</fullName>
        <shortName evidence="8">Na(+)-NQR subunit A</shortName>
        <shortName evidence="8">Na(+)-translocating NQR subunit A</shortName>
        <ecNumber evidence="8">7.2.1.1</ecNumber>
    </recommendedName>
    <alternativeName>
        <fullName evidence="8">NQR complex subunit A</fullName>
    </alternativeName>
    <alternativeName>
        <fullName evidence="8">NQR-1 subunit A</fullName>
    </alternativeName>
</protein>
<feature type="domain" description="Na(+)-translocating NADH-quinone reductase subunit A C-terminal" evidence="10">
    <location>
        <begin position="269"/>
        <end position="317"/>
    </location>
</feature>
<dbReference type="InterPro" id="IPR056148">
    <property type="entry name" value="NQRA_2nd"/>
</dbReference>
<keyword evidence="4 8" id="KW-0915">Sodium</keyword>
<dbReference type="HAMAP" id="MF_00425">
    <property type="entry name" value="NqrA"/>
    <property type="match status" value="1"/>
</dbReference>
<dbReference type="RefSeq" id="WP_290248127.1">
    <property type="nucleotide sequence ID" value="NZ_JAUFQT010000001.1"/>
</dbReference>
<comment type="caution">
    <text evidence="12">The sequence shown here is derived from an EMBL/GenBank/DDBJ whole genome shotgun (WGS) entry which is preliminary data.</text>
</comment>
<dbReference type="Pfam" id="PF11973">
    <property type="entry name" value="NQRA_SLBB"/>
    <property type="match status" value="1"/>
</dbReference>
<proteinExistence type="inferred from homology"/>
<keyword evidence="2 8" id="KW-1278">Translocase</keyword>
<keyword evidence="13" id="KW-1185">Reference proteome</keyword>
<reference evidence="12 13" key="1">
    <citation type="submission" date="2024-09" db="EMBL/GenBank/DDBJ databases">
        <authorList>
            <person name="Sun Q."/>
            <person name="Mori K."/>
        </authorList>
    </citation>
    <scope>NUCLEOTIDE SEQUENCE [LARGE SCALE GENOMIC DNA]</scope>
    <source>
        <strain evidence="12 13">CECT 7682</strain>
    </source>
</reference>
<evidence type="ECO:0000313" key="12">
    <source>
        <dbReference type="EMBL" id="MFB9212846.1"/>
    </source>
</evidence>
<keyword evidence="7 8" id="KW-0739">Sodium transport</keyword>
<evidence type="ECO:0000256" key="2">
    <source>
        <dbReference type="ARBA" id="ARBA00022967"/>
    </source>
</evidence>
<evidence type="ECO:0000259" key="11">
    <source>
        <dbReference type="Pfam" id="PF24836"/>
    </source>
</evidence>
<keyword evidence="6 8" id="KW-0830">Ubiquinone</keyword>
<keyword evidence="1 8" id="KW-0813">Transport</keyword>
<evidence type="ECO:0000256" key="7">
    <source>
        <dbReference type="ARBA" id="ARBA00023201"/>
    </source>
</evidence>
<evidence type="ECO:0000259" key="9">
    <source>
        <dbReference type="Pfam" id="PF05896"/>
    </source>
</evidence>
<comment type="subunit">
    <text evidence="8">Composed of six subunits; NqrA, NqrB, NqrC, NqrD, NqrE and NqrF.</text>
</comment>
<comment type="similarity">
    <text evidence="8">Belongs to the NqrA family.</text>
</comment>
<dbReference type="Proteomes" id="UP001589654">
    <property type="component" value="Unassembled WGS sequence"/>
</dbReference>
<dbReference type="EC" id="7.2.1.1" evidence="8"/>
<gene>
    <name evidence="8" type="primary">nqrA</name>
    <name evidence="12" type="ORF">ACFFUR_13605</name>
</gene>
<feature type="domain" description="NqrA N-terminal barrel-sandwich hybrid" evidence="9">
    <location>
        <begin position="5"/>
        <end position="98"/>
    </location>
</feature>
<accession>A0ABV5J851</accession>
<evidence type="ECO:0000256" key="5">
    <source>
        <dbReference type="ARBA" id="ARBA00023065"/>
    </source>
</evidence>
<evidence type="ECO:0000259" key="10">
    <source>
        <dbReference type="Pfam" id="PF11973"/>
    </source>
</evidence>
<evidence type="ECO:0000256" key="3">
    <source>
        <dbReference type="ARBA" id="ARBA00023027"/>
    </source>
</evidence>
<dbReference type="PANTHER" id="PTHR37839:SF1">
    <property type="entry name" value="NA(+)-TRANSLOCATING NADH-QUINONE REDUCTASE SUBUNIT A"/>
    <property type="match status" value="1"/>
</dbReference>
<comment type="function">
    <text evidence="8">NQR complex catalyzes the reduction of ubiquinone-1 to ubiquinol by two successive reactions, coupled with the transport of Na(+) ions from the cytoplasm to the periplasm. NqrA to NqrE are probably involved in the second step, the conversion of ubisemiquinone to ubiquinol.</text>
</comment>
<name>A0ABV5J851_9BACT</name>
<evidence type="ECO:0000256" key="4">
    <source>
        <dbReference type="ARBA" id="ARBA00023053"/>
    </source>
</evidence>